<name>A0A0H2KQU5_9MICO</name>
<sequence>MLQAVTHPEITVTAFNYGLGRVRYVRGDLVVVACPSTSEIVTVLLHSEDEWDDQDARAVNGQ</sequence>
<keyword evidence="2" id="KW-1185">Reference proteome</keyword>
<dbReference type="Proteomes" id="UP000035265">
    <property type="component" value="Unassembled WGS sequence"/>
</dbReference>
<organism evidence="1 2">
    <name type="scientific">Cellulosimicrobium funkei</name>
    <dbReference type="NCBI Taxonomy" id="264251"/>
    <lineage>
        <taxon>Bacteria</taxon>
        <taxon>Bacillati</taxon>
        <taxon>Actinomycetota</taxon>
        <taxon>Actinomycetes</taxon>
        <taxon>Micrococcales</taxon>
        <taxon>Promicromonosporaceae</taxon>
        <taxon>Cellulosimicrobium</taxon>
    </lineage>
</organism>
<dbReference type="EMBL" id="JNBQ01000018">
    <property type="protein sequence ID" value="KLN34199.1"/>
    <property type="molecule type" value="Genomic_DNA"/>
</dbReference>
<reference evidence="1 2" key="1">
    <citation type="submission" date="2014-05" db="EMBL/GenBank/DDBJ databases">
        <title>Cellulosimicrobium funkei U11 genome.</title>
        <authorList>
            <person name="Hu C."/>
            <person name="Gong Y."/>
            <person name="Wan W."/>
            <person name="Jiang M."/>
        </authorList>
    </citation>
    <scope>NUCLEOTIDE SEQUENCE [LARGE SCALE GENOMIC DNA]</scope>
    <source>
        <strain evidence="1 2">U11</strain>
    </source>
</reference>
<protein>
    <submittedName>
        <fullName evidence="1">Uncharacterized protein</fullName>
    </submittedName>
</protein>
<dbReference type="AlphaFoldDB" id="A0A0H2KQU5"/>
<proteinExistence type="predicted"/>
<comment type="caution">
    <text evidence="1">The sequence shown here is derived from an EMBL/GenBank/DDBJ whole genome shotgun (WGS) entry which is preliminary data.</text>
</comment>
<evidence type="ECO:0000313" key="2">
    <source>
        <dbReference type="Proteomes" id="UP000035265"/>
    </source>
</evidence>
<evidence type="ECO:0000313" key="1">
    <source>
        <dbReference type="EMBL" id="KLN34199.1"/>
    </source>
</evidence>
<gene>
    <name evidence="1" type="ORF">FB00_13585</name>
</gene>
<accession>A0A0H2KQU5</accession>
<dbReference type="PATRIC" id="fig|264251.5.peg.2766"/>